<dbReference type="PANTHER" id="PTHR42949:SF3">
    <property type="entry name" value="ANAEROBIC GLYCEROL-3-PHOSPHATE DEHYDROGENASE SUBUNIT B"/>
    <property type="match status" value="1"/>
</dbReference>
<organism evidence="3 4">
    <name type="scientific">Anaerococcus hydrogenalis</name>
    <dbReference type="NCBI Taxonomy" id="33029"/>
    <lineage>
        <taxon>Bacteria</taxon>
        <taxon>Bacillati</taxon>
        <taxon>Bacillota</taxon>
        <taxon>Tissierellia</taxon>
        <taxon>Tissierellales</taxon>
        <taxon>Peptoniphilaceae</taxon>
        <taxon>Anaerococcus</taxon>
    </lineage>
</organism>
<evidence type="ECO:0000256" key="1">
    <source>
        <dbReference type="ARBA" id="ARBA00023002"/>
    </source>
</evidence>
<dbReference type="AlphaFoldDB" id="A0A2N6UIS6"/>
<dbReference type="PRINTS" id="PR00469">
    <property type="entry name" value="PNDRDTASEII"/>
</dbReference>
<accession>A0A2N6UIS6</accession>
<keyword evidence="1" id="KW-0560">Oxidoreductase</keyword>
<dbReference type="GO" id="GO:0016491">
    <property type="term" value="F:oxidoreductase activity"/>
    <property type="evidence" value="ECO:0007669"/>
    <property type="project" value="UniProtKB-KW"/>
</dbReference>
<sequence>MVYDLIIIGGGPAGLTAAKEAYEEGVRNMLIIERDKELGGILNQCIHNGFGILKFNEELTGPEYAGRYIDFVEDKNIDYLLHSIVLDLREIENGNKIVECASMDDGYLELEAKTVILAMGARERTRMMIETPGFRPAGVFNAGLAQKYLNIDGYKVGKKVVILGSGDIGLIMARRLTLTGAKVERVVEIEPYTNGLQRNVAQCLDDFGIPLQLSHTIAEIKGKDRVESVVIAEVDKNYNIIEGTEEEVECDTVLFSVGLIPENELSRNLGVDIDKATKGPIVNNSLETNIPGVFACGNVLHIHDVVDLVSDEAEEAAKNVVSYLNAESKEKKSHILVKHDKNIGYVVPQVIEDKNKHVELKFRVRKPSGGVSFVVEDKDGNEIIRKKRWATQPSEMEKLIIPKTKLEKIEDTINIRVEGEDIYEE</sequence>
<reference evidence="3 4" key="1">
    <citation type="submission" date="2017-09" db="EMBL/GenBank/DDBJ databases">
        <title>Bacterial strain isolated from the female urinary microbiota.</title>
        <authorList>
            <person name="Thomas-White K."/>
            <person name="Kumar N."/>
            <person name="Forster S."/>
            <person name="Putonti C."/>
            <person name="Lawley T."/>
            <person name="Wolfe A.J."/>
        </authorList>
    </citation>
    <scope>NUCLEOTIDE SEQUENCE [LARGE SCALE GENOMIC DNA]</scope>
    <source>
        <strain evidence="3 4">UMB0204</strain>
    </source>
</reference>
<feature type="domain" description="FAD/NAD(P)-binding" evidence="2">
    <location>
        <begin position="3"/>
        <end position="303"/>
    </location>
</feature>
<dbReference type="SUPFAM" id="SSF51905">
    <property type="entry name" value="FAD/NAD(P)-binding domain"/>
    <property type="match status" value="1"/>
</dbReference>
<dbReference type="RefSeq" id="WP_004817866.1">
    <property type="nucleotide sequence ID" value="NZ_PNHP01000003.1"/>
</dbReference>
<dbReference type="InterPro" id="IPR023753">
    <property type="entry name" value="FAD/NAD-binding_dom"/>
</dbReference>
<dbReference type="Proteomes" id="UP000235658">
    <property type="component" value="Unassembled WGS sequence"/>
</dbReference>
<protein>
    <submittedName>
        <fullName evidence="3">FAD-binding protein</fullName>
    </submittedName>
</protein>
<dbReference type="InterPro" id="IPR036188">
    <property type="entry name" value="FAD/NAD-bd_sf"/>
</dbReference>
<evidence type="ECO:0000313" key="4">
    <source>
        <dbReference type="Proteomes" id="UP000235658"/>
    </source>
</evidence>
<dbReference type="InterPro" id="IPR051691">
    <property type="entry name" value="Metab_Enz_Cyan_OpOx_G3PDH"/>
</dbReference>
<dbReference type="PRINTS" id="PR00368">
    <property type="entry name" value="FADPNR"/>
</dbReference>
<dbReference type="PANTHER" id="PTHR42949">
    <property type="entry name" value="ANAEROBIC GLYCEROL-3-PHOSPHATE DEHYDROGENASE SUBUNIT B"/>
    <property type="match status" value="1"/>
</dbReference>
<comment type="caution">
    <text evidence="3">The sequence shown here is derived from an EMBL/GenBank/DDBJ whole genome shotgun (WGS) entry which is preliminary data.</text>
</comment>
<evidence type="ECO:0000313" key="3">
    <source>
        <dbReference type="EMBL" id="PMC81472.1"/>
    </source>
</evidence>
<name>A0A2N6UIS6_9FIRM</name>
<dbReference type="GeneID" id="84578623"/>
<evidence type="ECO:0000259" key="2">
    <source>
        <dbReference type="Pfam" id="PF07992"/>
    </source>
</evidence>
<dbReference type="Gene3D" id="3.50.50.60">
    <property type="entry name" value="FAD/NAD(P)-binding domain"/>
    <property type="match status" value="2"/>
</dbReference>
<proteinExistence type="predicted"/>
<dbReference type="EMBL" id="PNHP01000003">
    <property type="protein sequence ID" value="PMC81472.1"/>
    <property type="molecule type" value="Genomic_DNA"/>
</dbReference>
<gene>
    <name evidence="3" type="ORF">CJ192_05440</name>
</gene>
<dbReference type="Pfam" id="PF07992">
    <property type="entry name" value="Pyr_redox_2"/>
    <property type="match status" value="1"/>
</dbReference>